<proteinExistence type="predicted"/>
<organism evidence="1 2">
    <name type="scientific">Candidatus Gottesmanbacteria bacterium RIFCSPLOWO2_01_FULL_49_10</name>
    <dbReference type="NCBI Taxonomy" id="1798396"/>
    <lineage>
        <taxon>Bacteria</taxon>
        <taxon>Candidatus Gottesmaniibacteriota</taxon>
    </lineage>
</organism>
<accession>A0A1F6B0W3</accession>
<reference evidence="1 2" key="1">
    <citation type="journal article" date="2016" name="Nat. Commun.">
        <title>Thousands of microbial genomes shed light on interconnected biogeochemical processes in an aquifer system.</title>
        <authorList>
            <person name="Anantharaman K."/>
            <person name="Brown C.T."/>
            <person name="Hug L.A."/>
            <person name="Sharon I."/>
            <person name="Castelle C.J."/>
            <person name="Probst A.J."/>
            <person name="Thomas B.C."/>
            <person name="Singh A."/>
            <person name="Wilkins M.J."/>
            <person name="Karaoz U."/>
            <person name="Brodie E.L."/>
            <person name="Williams K.H."/>
            <person name="Hubbard S.S."/>
            <person name="Banfield J.F."/>
        </authorList>
    </citation>
    <scope>NUCLEOTIDE SEQUENCE [LARGE SCALE GENOMIC DNA]</scope>
</reference>
<protein>
    <submittedName>
        <fullName evidence="1">Uncharacterized protein</fullName>
    </submittedName>
</protein>
<dbReference type="AlphaFoldDB" id="A0A1F6B0W3"/>
<sequence length="242" mass="26394">MEELYEASRSAAVKSVVRDVAIIVSAAGAGGLAYNQRERIGRSASALGKKMYDLTPEKTQARYDRALNNVKVEYHRTHEAFVLFVNQIRTVSDKLGGFVAGMVSRVKPGGVEQAPPVELGAILGAFQSEPLDALNQAHPSKDLLKDAGRLRLSGSVLNNSQAEHLAGVLVGFARKFGKWTPILMEKGQFVGFQASNGFEVDREGIWRLVDHGMVTMEELGDGRKAFIPTAAFVEFVKKYIVS</sequence>
<evidence type="ECO:0000313" key="2">
    <source>
        <dbReference type="Proteomes" id="UP000176409"/>
    </source>
</evidence>
<dbReference type="Proteomes" id="UP000176409">
    <property type="component" value="Unassembled WGS sequence"/>
</dbReference>
<name>A0A1F6B0W3_9BACT</name>
<dbReference type="STRING" id="1798396.A2973_05780"/>
<gene>
    <name evidence="1" type="ORF">A2973_05780</name>
</gene>
<dbReference type="EMBL" id="MFJZ01000015">
    <property type="protein sequence ID" value="OGG30559.1"/>
    <property type="molecule type" value="Genomic_DNA"/>
</dbReference>
<evidence type="ECO:0000313" key="1">
    <source>
        <dbReference type="EMBL" id="OGG30559.1"/>
    </source>
</evidence>
<comment type="caution">
    <text evidence="1">The sequence shown here is derived from an EMBL/GenBank/DDBJ whole genome shotgun (WGS) entry which is preliminary data.</text>
</comment>